<dbReference type="PANTHER" id="PTHR22534">
    <property type="entry name" value="SRCR DOMAIN-CONTAINING PROTEIN"/>
    <property type="match status" value="1"/>
</dbReference>
<proteinExistence type="predicted"/>
<evidence type="ECO:0000313" key="4">
    <source>
        <dbReference type="Proteomes" id="UP000001449"/>
    </source>
</evidence>
<dbReference type="AlphaFoldDB" id="B8CF98"/>
<organism evidence="3 4">
    <name type="scientific">Thalassiosira pseudonana</name>
    <name type="common">Marine diatom</name>
    <name type="synonym">Cyclotella nana</name>
    <dbReference type="NCBI Taxonomy" id="35128"/>
    <lineage>
        <taxon>Eukaryota</taxon>
        <taxon>Sar</taxon>
        <taxon>Stramenopiles</taxon>
        <taxon>Ochrophyta</taxon>
        <taxon>Bacillariophyta</taxon>
        <taxon>Coscinodiscophyceae</taxon>
        <taxon>Thalassiosirophycidae</taxon>
        <taxon>Thalassiosirales</taxon>
        <taxon>Thalassiosiraceae</taxon>
        <taxon>Thalassiosira</taxon>
    </lineage>
</organism>
<dbReference type="EMBL" id="CM000653">
    <property type="protein sequence ID" value="EED87592.1"/>
    <property type="molecule type" value="Genomic_DNA"/>
</dbReference>
<dbReference type="PANTHER" id="PTHR22534:SF5">
    <property type="entry name" value="SRCR DOMAIN-CONTAINING PROTEIN"/>
    <property type="match status" value="1"/>
</dbReference>
<feature type="domain" description="DUF7640" evidence="2">
    <location>
        <begin position="347"/>
        <end position="453"/>
    </location>
</feature>
<dbReference type="KEGG" id="tps:THAPSDRAFT_11688"/>
<dbReference type="Proteomes" id="UP000001449">
    <property type="component" value="Chromosome 22"/>
</dbReference>
<evidence type="ECO:0000259" key="2">
    <source>
        <dbReference type="Pfam" id="PF24646"/>
    </source>
</evidence>
<dbReference type="InParanoid" id="B8CF98"/>
<dbReference type="InterPro" id="IPR019524">
    <property type="entry name" value="B-solenoid_diatom-type"/>
</dbReference>
<dbReference type="PaxDb" id="35128-Thaps11688"/>
<gene>
    <name evidence="3" type="ORF">THAPSDRAFT_11688</name>
</gene>
<dbReference type="InterPro" id="IPR056057">
    <property type="entry name" value="DUF7640"/>
</dbReference>
<keyword evidence="4" id="KW-1185">Reference proteome</keyword>
<accession>B8CF98</accession>
<evidence type="ECO:0000256" key="1">
    <source>
        <dbReference type="SAM" id="MobiDB-lite"/>
    </source>
</evidence>
<reference evidence="3 4" key="1">
    <citation type="journal article" date="2004" name="Science">
        <title>The genome of the diatom Thalassiosira pseudonana: ecology, evolution, and metabolism.</title>
        <authorList>
            <person name="Armbrust E.V."/>
            <person name="Berges J.A."/>
            <person name="Bowler C."/>
            <person name="Green B.R."/>
            <person name="Martinez D."/>
            <person name="Putnam N.H."/>
            <person name="Zhou S."/>
            <person name="Allen A.E."/>
            <person name="Apt K.E."/>
            <person name="Bechner M."/>
            <person name="Brzezinski M.A."/>
            <person name="Chaal B.K."/>
            <person name="Chiovitti A."/>
            <person name="Davis A.K."/>
            <person name="Demarest M.S."/>
            <person name="Detter J.C."/>
            <person name="Glavina T."/>
            <person name="Goodstein D."/>
            <person name="Hadi M.Z."/>
            <person name="Hellsten U."/>
            <person name="Hildebrand M."/>
            <person name="Jenkins B.D."/>
            <person name="Jurka J."/>
            <person name="Kapitonov V.V."/>
            <person name="Kroger N."/>
            <person name="Lau W.W."/>
            <person name="Lane T.W."/>
            <person name="Larimer F.W."/>
            <person name="Lippmeier J.C."/>
            <person name="Lucas S."/>
            <person name="Medina M."/>
            <person name="Montsant A."/>
            <person name="Obornik M."/>
            <person name="Parker M.S."/>
            <person name="Palenik B."/>
            <person name="Pazour G.J."/>
            <person name="Richardson P.M."/>
            <person name="Rynearson T.A."/>
            <person name="Saito M.A."/>
            <person name="Schwartz D.C."/>
            <person name="Thamatrakoln K."/>
            <person name="Valentin K."/>
            <person name="Vardi A."/>
            <person name="Wilkerson F.P."/>
            <person name="Rokhsar D.S."/>
        </authorList>
    </citation>
    <scope>NUCLEOTIDE SEQUENCE [LARGE SCALE GENOMIC DNA]</scope>
    <source>
        <strain evidence="3 4">CCMP1335</strain>
    </source>
</reference>
<evidence type="ECO:0000313" key="3">
    <source>
        <dbReference type="EMBL" id="EED87592.1"/>
    </source>
</evidence>
<feature type="region of interest" description="Disordered" evidence="1">
    <location>
        <begin position="511"/>
        <end position="535"/>
    </location>
</feature>
<dbReference type="GeneID" id="7443673"/>
<feature type="compositionally biased region" description="Polar residues" evidence="1">
    <location>
        <begin position="526"/>
        <end position="535"/>
    </location>
</feature>
<sequence length="535" mass="57984">MSSPFKDLYIAVHSSRDAPRVIPPSDAPPVVTAEVDPRGCAPPHCSKKIDELSLEYLRPSLWASSSSEELNNDMYSSFGTTYNRHLQSTLDLYLLMLRVYNHTHFKPITPTPVITASAIVEAVKKESGREKREGQGRLLGAFSKADSLRETLLERKNKKPRKVRHWKPNEVEEADFNSSTALGRLNSTTSLLGRLGIEPSRTKVESFAAGISGGEPCTKKNGEADIMLGVGVAMVKLHVSLPLERSLAKEVAMSSEHVTKLVVLRLKINRAMGDEHAFSLPELLSRKAAVSEEDDYDMCALAPGAHIGKESCIGDYGEVLLKFSIVALINSLCIYLNSFSFHQSPLKVCAKRDGSKIGKGSCQGFRSCYADFYYRNYTVVDGAGGNIGDGSCNNARSCYSFRGTVGNDSCNSYRACAGGQGTVHDGSCGRSDSSDDYACKDMRGRIGKDSCNDIAACVRSSMEACRGVYGYEIGSCACNMYEECSCEGGEEGYYCDNSGDVFTDAQKSTCKSAKSGKGREGDRGTASANIFSPDD</sequence>
<dbReference type="HOGENOM" id="CLU_632390_0_0_1"/>
<reference evidence="3 4" key="2">
    <citation type="journal article" date="2008" name="Nature">
        <title>The Phaeodactylum genome reveals the evolutionary history of diatom genomes.</title>
        <authorList>
            <person name="Bowler C."/>
            <person name="Allen A.E."/>
            <person name="Badger J.H."/>
            <person name="Grimwood J."/>
            <person name="Jabbari K."/>
            <person name="Kuo A."/>
            <person name="Maheswari U."/>
            <person name="Martens C."/>
            <person name="Maumus F."/>
            <person name="Otillar R.P."/>
            <person name="Rayko E."/>
            <person name="Salamov A."/>
            <person name="Vandepoele K."/>
            <person name="Beszteri B."/>
            <person name="Gruber A."/>
            <person name="Heijde M."/>
            <person name="Katinka M."/>
            <person name="Mock T."/>
            <person name="Valentin K."/>
            <person name="Verret F."/>
            <person name="Berges J.A."/>
            <person name="Brownlee C."/>
            <person name="Cadoret J.P."/>
            <person name="Chiovitti A."/>
            <person name="Choi C.J."/>
            <person name="Coesel S."/>
            <person name="De Martino A."/>
            <person name="Detter J.C."/>
            <person name="Durkin C."/>
            <person name="Falciatore A."/>
            <person name="Fournet J."/>
            <person name="Haruta M."/>
            <person name="Huysman M.J."/>
            <person name="Jenkins B.D."/>
            <person name="Jiroutova K."/>
            <person name="Jorgensen R.E."/>
            <person name="Joubert Y."/>
            <person name="Kaplan A."/>
            <person name="Kroger N."/>
            <person name="Kroth P.G."/>
            <person name="La Roche J."/>
            <person name="Lindquist E."/>
            <person name="Lommer M."/>
            <person name="Martin-Jezequel V."/>
            <person name="Lopez P.J."/>
            <person name="Lucas S."/>
            <person name="Mangogna M."/>
            <person name="McGinnis K."/>
            <person name="Medlin L.K."/>
            <person name="Montsant A."/>
            <person name="Oudot-Le Secq M.P."/>
            <person name="Napoli C."/>
            <person name="Obornik M."/>
            <person name="Parker M.S."/>
            <person name="Petit J.L."/>
            <person name="Porcel B.M."/>
            <person name="Poulsen N."/>
            <person name="Robison M."/>
            <person name="Rychlewski L."/>
            <person name="Rynearson T.A."/>
            <person name="Schmutz J."/>
            <person name="Shapiro H."/>
            <person name="Siaut M."/>
            <person name="Stanley M."/>
            <person name="Sussman M.R."/>
            <person name="Taylor A.R."/>
            <person name="Vardi A."/>
            <person name="von Dassow P."/>
            <person name="Vyverman W."/>
            <person name="Willis A."/>
            <person name="Wyrwicz L.S."/>
            <person name="Rokhsar D.S."/>
            <person name="Weissenbach J."/>
            <person name="Armbrust E.V."/>
            <person name="Green B.R."/>
            <person name="Van de Peer Y."/>
            <person name="Grigoriev I.V."/>
        </authorList>
    </citation>
    <scope>NUCLEOTIDE SEQUENCE [LARGE SCALE GENOMIC DNA]</scope>
    <source>
        <strain evidence="3 4">CCMP1335</strain>
    </source>
</reference>
<dbReference type="Pfam" id="PF24646">
    <property type="entry name" value="DUF7640"/>
    <property type="match status" value="1"/>
</dbReference>
<dbReference type="RefSeq" id="XP_002294812.1">
    <property type="nucleotide sequence ID" value="XM_002294776.1"/>
</dbReference>
<protein>
    <recommendedName>
        <fullName evidence="2">DUF7640 domain-containing protein</fullName>
    </recommendedName>
</protein>
<name>B8CF98_THAPS</name>